<proteinExistence type="predicted"/>
<name>A0A1Q9D098_SYMMI</name>
<comment type="caution">
    <text evidence="2">The sequence shown here is derived from an EMBL/GenBank/DDBJ whole genome shotgun (WGS) entry which is preliminary data.</text>
</comment>
<feature type="region of interest" description="Disordered" evidence="1">
    <location>
        <begin position="81"/>
        <end position="122"/>
    </location>
</feature>
<evidence type="ECO:0000313" key="2">
    <source>
        <dbReference type="EMBL" id="OLP88605.1"/>
    </source>
</evidence>
<protein>
    <submittedName>
        <fullName evidence="2">Uncharacterized protein</fullName>
    </submittedName>
</protein>
<reference evidence="2 3" key="1">
    <citation type="submission" date="2016-02" db="EMBL/GenBank/DDBJ databases">
        <title>Genome analysis of coral dinoflagellate symbionts highlights evolutionary adaptations to a symbiotic lifestyle.</title>
        <authorList>
            <person name="Aranda M."/>
            <person name="Li Y."/>
            <person name="Liew Y.J."/>
            <person name="Baumgarten S."/>
            <person name="Simakov O."/>
            <person name="Wilson M."/>
            <person name="Piel J."/>
            <person name="Ashoor H."/>
            <person name="Bougouffa S."/>
            <person name="Bajic V.B."/>
            <person name="Ryu T."/>
            <person name="Ravasi T."/>
            <person name="Bayer T."/>
            <person name="Micklem G."/>
            <person name="Kim H."/>
            <person name="Bhak J."/>
            <person name="Lajeunesse T.C."/>
            <person name="Voolstra C.R."/>
        </authorList>
    </citation>
    <scope>NUCLEOTIDE SEQUENCE [LARGE SCALE GENOMIC DNA]</scope>
    <source>
        <strain evidence="2 3">CCMP2467</strain>
    </source>
</reference>
<gene>
    <name evidence="2" type="ORF">AK812_SmicGene49127</name>
</gene>
<dbReference type="OrthoDB" id="10353100at2759"/>
<evidence type="ECO:0000256" key="1">
    <source>
        <dbReference type="SAM" id="MobiDB-lite"/>
    </source>
</evidence>
<keyword evidence="3" id="KW-1185">Reference proteome</keyword>
<feature type="compositionally biased region" description="Basic and acidic residues" evidence="1">
    <location>
        <begin position="15"/>
        <end position="31"/>
    </location>
</feature>
<dbReference type="AlphaFoldDB" id="A0A1Q9D098"/>
<dbReference type="Proteomes" id="UP000186817">
    <property type="component" value="Unassembled WGS sequence"/>
</dbReference>
<accession>A0A1Q9D098</accession>
<organism evidence="2 3">
    <name type="scientific">Symbiodinium microadriaticum</name>
    <name type="common">Dinoflagellate</name>
    <name type="synonym">Zooxanthella microadriatica</name>
    <dbReference type="NCBI Taxonomy" id="2951"/>
    <lineage>
        <taxon>Eukaryota</taxon>
        <taxon>Sar</taxon>
        <taxon>Alveolata</taxon>
        <taxon>Dinophyceae</taxon>
        <taxon>Suessiales</taxon>
        <taxon>Symbiodiniaceae</taxon>
        <taxon>Symbiodinium</taxon>
    </lineage>
</organism>
<sequence length="147" mass="16292">MSHRRADSQETLVLGERRDRSPPRPPSMEEHLCARSPAIALKAECRLVWTRMRCENELYGIDTVPFSTFFVEYMNMFASGKQMQGSRISRSRSRLRGGNESRRRLDAVPALPRSNGDASSALGSLLTQEAVDSSTTSLSGVSSLSAR</sequence>
<dbReference type="EMBL" id="LSRX01000804">
    <property type="protein sequence ID" value="OLP88605.1"/>
    <property type="molecule type" value="Genomic_DNA"/>
</dbReference>
<feature type="compositionally biased region" description="Basic and acidic residues" evidence="1">
    <location>
        <begin position="97"/>
        <end position="106"/>
    </location>
</feature>
<feature type="region of interest" description="Disordered" evidence="1">
    <location>
        <begin position="1"/>
        <end position="31"/>
    </location>
</feature>
<evidence type="ECO:0000313" key="3">
    <source>
        <dbReference type="Proteomes" id="UP000186817"/>
    </source>
</evidence>